<name>A0A940DIZ9_9BACT</name>
<gene>
    <name evidence="1" type="ORF">IAC51_04050</name>
</gene>
<protein>
    <submittedName>
        <fullName evidence="1">Uncharacterized protein</fullName>
    </submittedName>
</protein>
<dbReference type="Proteomes" id="UP000712007">
    <property type="component" value="Unassembled WGS sequence"/>
</dbReference>
<organism evidence="1 2">
    <name type="scientific">Candidatus Aphodosoma intestinipullorum</name>
    <dbReference type="NCBI Taxonomy" id="2840674"/>
    <lineage>
        <taxon>Bacteria</taxon>
        <taxon>Pseudomonadati</taxon>
        <taxon>Bacteroidota</taxon>
        <taxon>Bacteroidia</taxon>
        <taxon>Bacteroidales</taxon>
        <taxon>Candidatus Aphodosoma</taxon>
    </lineage>
</organism>
<proteinExistence type="predicted"/>
<sequence>MPVINFETFKEQVSILPKEIFSIKGKRYQLIIIEDSQLHFLRIDRRKQENVSKVEKLDLHKLHKFYEQASRYTTTEAKEKKYGLGGKQSPAVAVILALSKNK</sequence>
<dbReference type="EMBL" id="JADIMV010000068">
    <property type="protein sequence ID" value="MBO8439804.1"/>
    <property type="molecule type" value="Genomic_DNA"/>
</dbReference>
<accession>A0A940DIZ9</accession>
<reference evidence="1" key="1">
    <citation type="submission" date="2020-10" db="EMBL/GenBank/DDBJ databases">
        <authorList>
            <person name="Gilroy R."/>
        </authorList>
    </citation>
    <scope>NUCLEOTIDE SEQUENCE</scope>
    <source>
        <strain evidence="1">3924</strain>
    </source>
</reference>
<comment type="caution">
    <text evidence="1">The sequence shown here is derived from an EMBL/GenBank/DDBJ whole genome shotgun (WGS) entry which is preliminary data.</text>
</comment>
<evidence type="ECO:0000313" key="2">
    <source>
        <dbReference type="Proteomes" id="UP000712007"/>
    </source>
</evidence>
<evidence type="ECO:0000313" key="1">
    <source>
        <dbReference type="EMBL" id="MBO8439804.1"/>
    </source>
</evidence>
<dbReference type="AlphaFoldDB" id="A0A940DIZ9"/>
<reference evidence="1" key="2">
    <citation type="journal article" date="2021" name="PeerJ">
        <title>Extensive microbial diversity within the chicken gut microbiome revealed by metagenomics and culture.</title>
        <authorList>
            <person name="Gilroy R."/>
            <person name="Ravi A."/>
            <person name="Getino M."/>
            <person name="Pursley I."/>
            <person name="Horton D.L."/>
            <person name="Alikhan N.F."/>
            <person name="Baker D."/>
            <person name="Gharbi K."/>
            <person name="Hall N."/>
            <person name="Watson M."/>
            <person name="Adriaenssens E.M."/>
            <person name="Foster-Nyarko E."/>
            <person name="Jarju S."/>
            <person name="Secka A."/>
            <person name="Antonio M."/>
            <person name="Oren A."/>
            <person name="Chaudhuri R.R."/>
            <person name="La Ragione R."/>
            <person name="Hildebrand F."/>
            <person name="Pallen M.J."/>
        </authorList>
    </citation>
    <scope>NUCLEOTIDE SEQUENCE</scope>
    <source>
        <strain evidence="1">3924</strain>
    </source>
</reference>